<keyword evidence="5 7" id="KW-0414">Isoprene biosynthesis</keyword>
<dbReference type="Proteomes" id="UP001322744">
    <property type="component" value="Chromosome"/>
</dbReference>
<proteinExistence type="inferred from homology"/>
<keyword evidence="6 7" id="KW-0456">Lyase</keyword>
<feature type="binding site" evidence="7">
    <location>
        <begin position="35"/>
        <end position="36"/>
    </location>
    <ligand>
        <name>4-CDP-2-C-methyl-D-erythritol 2-phosphate</name>
        <dbReference type="ChEBI" id="CHEBI:57919"/>
    </ligand>
</feature>
<accession>A0ABZ0U280</accession>
<evidence type="ECO:0000313" key="11">
    <source>
        <dbReference type="Proteomes" id="UP001322744"/>
    </source>
</evidence>
<dbReference type="HAMAP" id="MF_00107">
    <property type="entry name" value="IspF"/>
    <property type="match status" value="1"/>
</dbReference>
<evidence type="ECO:0000256" key="2">
    <source>
        <dbReference type="ARBA" id="ARBA00004709"/>
    </source>
</evidence>
<gene>
    <name evidence="7 10" type="primary">ispF</name>
    <name evidence="10" type="ORF">SOJ16_001085</name>
</gene>
<evidence type="ECO:0000256" key="1">
    <source>
        <dbReference type="ARBA" id="ARBA00000200"/>
    </source>
</evidence>
<dbReference type="PROSITE" id="PS01350">
    <property type="entry name" value="ISPF"/>
    <property type="match status" value="1"/>
</dbReference>
<keyword evidence="11" id="KW-1185">Reference proteome</keyword>
<dbReference type="EMBL" id="CP139957">
    <property type="protein sequence ID" value="WPX09833.1"/>
    <property type="molecule type" value="Genomic_DNA"/>
</dbReference>
<dbReference type="InterPro" id="IPR036571">
    <property type="entry name" value="MECDP_synthase_sf"/>
</dbReference>
<dbReference type="InterPro" id="IPR003526">
    <property type="entry name" value="MECDP_synthase"/>
</dbReference>
<dbReference type="SUPFAM" id="SSF69765">
    <property type="entry name" value="IpsF-like"/>
    <property type="match status" value="1"/>
</dbReference>
<evidence type="ECO:0000256" key="6">
    <source>
        <dbReference type="ARBA" id="ARBA00023239"/>
    </source>
</evidence>
<feature type="binding site" evidence="7">
    <location>
        <begin position="9"/>
        <end position="11"/>
    </location>
    <ligand>
        <name>4-CDP-2-C-methyl-D-erythritol 2-phosphate</name>
        <dbReference type="ChEBI" id="CHEBI:57919"/>
    </ligand>
</feature>
<dbReference type="CDD" id="cd00554">
    <property type="entry name" value="MECDP_synthase"/>
    <property type="match status" value="1"/>
</dbReference>
<feature type="binding site" evidence="7">
    <location>
        <position position="140"/>
    </location>
    <ligand>
        <name>4-CDP-2-C-methyl-D-erythritol 2-phosphate</name>
        <dbReference type="ChEBI" id="CHEBI:57919"/>
    </ligand>
</feature>
<comment type="subunit">
    <text evidence="7">Homotrimer.</text>
</comment>
<feature type="binding site" evidence="7">
    <location>
        <position position="143"/>
    </location>
    <ligand>
        <name>4-CDP-2-C-methyl-D-erythritol 2-phosphate</name>
        <dbReference type="ChEBI" id="CHEBI:57919"/>
    </ligand>
</feature>
<dbReference type="RefSeq" id="WP_045174603.1">
    <property type="nucleotide sequence ID" value="NZ_CP139957.1"/>
</dbReference>
<evidence type="ECO:0000313" key="10">
    <source>
        <dbReference type="EMBL" id="WPX09833.1"/>
    </source>
</evidence>
<name>A0ABZ0U280_9FIRM</name>
<dbReference type="Pfam" id="PF02542">
    <property type="entry name" value="YgbB"/>
    <property type="match status" value="1"/>
</dbReference>
<reference evidence="10 11" key="1">
    <citation type="submission" date="2023-12" db="EMBL/GenBank/DDBJ databases">
        <authorList>
            <person name="Manesh M.J.H."/>
            <person name="Bing R.G."/>
            <person name="Willard D.J."/>
            <person name="Kelly R.M."/>
        </authorList>
    </citation>
    <scope>NUCLEOTIDE SEQUENCE [LARGE SCALE GENOMIC DNA]</scope>
    <source>
        <strain evidence="10 11">DSM 8977</strain>
    </source>
</reference>
<comment type="caution">
    <text evidence="7">Lacks conserved residue(s) required for the propagation of feature annotation.</text>
</comment>
<feature type="binding site" evidence="7">
    <location>
        <position position="9"/>
    </location>
    <ligand>
        <name>a divalent metal cation</name>
        <dbReference type="ChEBI" id="CHEBI:60240"/>
    </ligand>
</feature>
<feature type="binding site" evidence="7">
    <location>
        <position position="11"/>
    </location>
    <ligand>
        <name>a divalent metal cation</name>
        <dbReference type="ChEBI" id="CHEBI:60240"/>
    </ligand>
</feature>
<dbReference type="NCBIfam" id="TIGR00151">
    <property type="entry name" value="ispF"/>
    <property type="match status" value="1"/>
</dbReference>
<comment type="pathway">
    <text evidence="2 7">Isoprenoid biosynthesis; isopentenyl diphosphate biosynthesis via DXP pathway; isopentenyl diphosphate from 1-deoxy-D-xylulose 5-phosphate: step 4/6.</text>
</comment>
<dbReference type="GO" id="GO:0008685">
    <property type="term" value="F:2-C-methyl-D-erythritol 2,4-cyclodiphosphate synthase activity"/>
    <property type="evidence" value="ECO:0007669"/>
    <property type="project" value="UniProtKB-EC"/>
</dbReference>
<dbReference type="PANTHER" id="PTHR43181">
    <property type="entry name" value="2-C-METHYL-D-ERYTHRITOL 2,4-CYCLODIPHOSPHATE SYNTHASE, CHLOROPLASTIC"/>
    <property type="match status" value="1"/>
</dbReference>
<evidence type="ECO:0000256" key="8">
    <source>
        <dbReference type="RuleBase" id="RU004395"/>
    </source>
</evidence>
<sequence>MFKVGIGYDVHRFVEKRKLILGGVEIPFEKGLLGHSDADVLIHAIIDAILGAMGEDDIGRLFPDTDMKYKDISSITLLKEVSKLLKNKGMSIINIDTTIVAQKPKISPYTDEMKTNIAKALNIEKTQVNIKGKTTEGLGFEGREEGISAYAVVLLHE</sequence>
<comment type="catalytic activity">
    <reaction evidence="1 7 8">
        <text>4-CDP-2-C-methyl-D-erythritol 2-phosphate = 2-C-methyl-D-erythritol 2,4-cyclic diphosphate + CMP</text>
        <dbReference type="Rhea" id="RHEA:23864"/>
        <dbReference type="ChEBI" id="CHEBI:57919"/>
        <dbReference type="ChEBI" id="CHEBI:58483"/>
        <dbReference type="ChEBI" id="CHEBI:60377"/>
        <dbReference type="EC" id="4.6.1.12"/>
    </reaction>
</comment>
<feature type="site" description="Transition state stabilizer" evidence="7">
    <location>
        <position position="134"/>
    </location>
</feature>
<feature type="binding site" evidence="7">
    <location>
        <begin position="62"/>
        <end position="66"/>
    </location>
    <ligand>
        <name>4-CDP-2-C-methyl-D-erythritol 2-phosphate</name>
        <dbReference type="ChEBI" id="CHEBI:57919"/>
    </ligand>
</feature>
<dbReference type="EC" id="4.6.1.12" evidence="3 7"/>
<feature type="domain" description="2-C-methyl-D-erythritol 2,4-cyclodiphosphate synthase" evidence="9">
    <location>
        <begin position="2"/>
        <end position="155"/>
    </location>
</feature>
<evidence type="ECO:0000259" key="9">
    <source>
        <dbReference type="Pfam" id="PF02542"/>
    </source>
</evidence>
<feature type="binding site" evidence="7">
    <location>
        <begin position="57"/>
        <end position="59"/>
    </location>
    <ligand>
        <name>4-CDP-2-C-methyl-D-erythritol 2-phosphate</name>
        <dbReference type="ChEBI" id="CHEBI:57919"/>
    </ligand>
</feature>
<organism evidence="10 11">
    <name type="scientific">Anaerocellum danielii</name>
    <dbReference type="NCBI Taxonomy" id="1387557"/>
    <lineage>
        <taxon>Bacteria</taxon>
        <taxon>Bacillati</taxon>
        <taxon>Bacillota</taxon>
        <taxon>Bacillota incertae sedis</taxon>
        <taxon>Caldicellulosiruptorales</taxon>
        <taxon>Caldicellulosiruptoraceae</taxon>
        <taxon>Anaerocellum</taxon>
    </lineage>
</organism>
<evidence type="ECO:0000256" key="7">
    <source>
        <dbReference type="HAMAP-Rule" id="MF_00107"/>
    </source>
</evidence>
<evidence type="ECO:0000256" key="5">
    <source>
        <dbReference type="ARBA" id="ARBA00023229"/>
    </source>
</evidence>
<dbReference type="PANTHER" id="PTHR43181:SF1">
    <property type="entry name" value="2-C-METHYL-D-ERYTHRITOL 2,4-CYCLODIPHOSPHATE SYNTHASE, CHLOROPLASTIC"/>
    <property type="match status" value="1"/>
</dbReference>
<dbReference type="Gene3D" id="3.30.1330.50">
    <property type="entry name" value="2-C-methyl-D-erythritol 2,4-cyclodiphosphate synthase"/>
    <property type="match status" value="1"/>
</dbReference>
<feature type="binding site" evidence="7">
    <location>
        <position position="43"/>
    </location>
    <ligand>
        <name>a divalent metal cation</name>
        <dbReference type="ChEBI" id="CHEBI:60240"/>
    </ligand>
</feature>
<comment type="function">
    <text evidence="7">Involved in the biosynthesis of isopentenyl diphosphate (IPP) and dimethylallyl diphosphate (DMAPP), two major building blocks of isoprenoid compounds. Catalyzes the conversion of 4-diphosphocytidyl-2-C-methyl-D-erythritol 2-phosphate (CDP-ME2P) to 2-C-methyl-D-erythritol 2,4-cyclodiphosphate (ME-CPP) with a corresponding release of cytidine 5-monophosphate (CMP).</text>
</comment>
<feature type="site" description="Transition state stabilizer" evidence="7">
    <location>
        <position position="35"/>
    </location>
</feature>
<evidence type="ECO:0000256" key="4">
    <source>
        <dbReference type="ARBA" id="ARBA00022723"/>
    </source>
</evidence>
<keyword evidence="4 7" id="KW-0479">Metal-binding</keyword>
<dbReference type="InterPro" id="IPR020555">
    <property type="entry name" value="MECDP_synthase_CS"/>
</dbReference>
<comment type="similarity">
    <text evidence="7 8">Belongs to the IspF family.</text>
</comment>
<comment type="cofactor">
    <cofactor evidence="7">
        <name>a divalent metal cation</name>
        <dbReference type="ChEBI" id="CHEBI:60240"/>
    </cofactor>
    <text evidence="7">Binds 1 divalent metal cation per subunit.</text>
</comment>
<evidence type="ECO:0000256" key="3">
    <source>
        <dbReference type="ARBA" id="ARBA00012579"/>
    </source>
</evidence>
<protein>
    <recommendedName>
        <fullName evidence="3 7">2-C-methyl-D-erythritol 2,4-cyclodiphosphate synthase</fullName>
        <shortName evidence="7">MECDP-synthase</shortName>
        <shortName evidence="7">MECPP-synthase</shortName>
        <shortName evidence="7">MECPS</shortName>
        <ecNumber evidence="3 7">4.6.1.12</ecNumber>
    </recommendedName>
</protein>